<dbReference type="EMBL" id="MLAW01000029">
    <property type="protein sequence ID" value="OJJ24509.1"/>
    <property type="molecule type" value="Genomic_DNA"/>
</dbReference>
<evidence type="ECO:0008006" key="8">
    <source>
        <dbReference type="Google" id="ProtNLM"/>
    </source>
</evidence>
<evidence type="ECO:0000256" key="3">
    <source>
        <dbReference type="ARBA" id="ARBA00022989"/>
    </source>
</evidence>
<dbReference type="Proteomes" id="UP000183940">
    <property type="component" value="Unassembled WGS sequence"/>
</dbReference>
<keyword evidence="5" id="KW-0175">Coiled coil</keyword>
<organism evidence="6 7">
    <name type="scientific">Roseofilum reptotaenium AO1-A</name>
    <dbReference type="NCBI Taxonomy" id="1925591"/>
    <lineage>
        <taxon>Bacteria</taxon>
        <taxon>Bacillati</taxon>
        <taxon>Cyanobacteriota</taxon>
        <taxon>Cyanophyceae</taxon>
        <taxon>Desertifilales</taxon>
        <taxon>Desertifilaceae</taxon>
        <taxon>Roseofilum</taxon>
    </lineage>
</organism>
<dbReference type="PANTHER" id="PTHR42714:SF2">
    <property type="entry name" value="TRNA MODIFICATION GTPASE GTPBP3, MITOCHONDRIAL"/>
    <property type="match status" value="1"/>
</dbReference>
<name>A0A1L9QPD2_9CYAN</name>
<gene>
    <name evidence="6" type="ORF">BI308_15975</name>
</gene>
<reference evidence="6" key="1">
    <citation type="submission" date="2016-10" db="EMBL/GenBank/DDBJ databases">
        <title>CRISPR-Cas defence system in Roseofilum reptotaenium: evidence of a bacteriophage-cyanobacterium arms race in the coral black band disease.</title>
        <authorList>
            <person name="Buerger P."/>
            <person name="Wood-Charlson E.M."/>
            <person name="Weynberg K.D."/>
            <person name="Willis B."/>
            <person name="Van Oppen M.J."/>
        </authorList>
    </citation>
    <scope>NUCLEOTIDE SEQUENCE [LARGE SCALE GENOMIC DNA]</scope>
    <source>
        <strain evidence="6">AO1-A</strain>
    </source>
</reference>
<accession>A0A1L9QPD2</accession>
<comment type="subcellular location">
    <subcellularLocation>
        <location evidence="1">Membrane</location>
        <topology evidence="1">Multi-pass membrane protein</topology>
    </subcellularLocation>
</comment>
<dbReference type="Pfam" id="PF05128">
    <property type="entry name" value="DUF697"/>
    <property type="match status" value="1"/>
</dbReference>
<dbReference type="GO" id="GO:0030488">
    <property type="term" value="P:tRNA methylation"/>
    <property type="evidence" value="ECO:0007669"/>
    <property type="project" value="TreeGrafter"/>
</dbReference>
<dbReference type="AlphaFoldDB" id="A0A1L9QPD2"/>
<feature type="coiled-coil region" evidence="5">
    <location>
        <begin position="93"/>
        <end position="120"/>
    </location>
</feature>
<keyword evidence="4" id="KW-0472">Membrane</keyword>
<evidence type="ECO:0000256" key="5">
    <source>
        <dbReference type="SAM" id="Coils"/>
    </source>
</evidence>
<dbReference type="SUPFAM" id="SSF52540">
    <property type="entry name" value="P-loop containing nucleoside triphosphate hydrolases"/>
    <property type="match status" value="1"/>
</dbReference>
<evidence type="ECO:0000256" key="2">
    <source>
        <dbReference type="ARBA" id="ARBA00022692"/>
    </source>
</evidence>
<keyword evidence="2" id="KW-0812">Transmembrane</keyword>
<proteinExistence type="predicted"/>
<sequence length="478" mass="53397">MTTLIRRPLLVGGLGLGALLWLWASIQSSVSEWGEWVTLGAIAWGGIWWWRQNSVSVPVKTLSSPVNKETLERTFTQVEGAILLWSRFANAELATEEIDISSWQNRLNELKEEINRQTLKIAITGGKNVGKSSLFELLSQDWQIIETPALFTPNPSEEIQTQIEEQHRNSDVILLVISGDLTDSEYQTIQQLKNNHHHVILVLNKQDQYLPQELPSILQQINSRITGKLEKEDLVVTAAIPQPIKVRKHHPDGTVDEWMENPAPQIESLKSRLAQVADASHVPILGTIQRQAEALQSEIQAIWNQKRRDRALPAIEQYQWIAATTAFANPIPSLDLLTTGAITGQLILDIAKIYQPNQSFSLQQGQKVAAIVGELIVKLGLVELSTQTITNILKTNAITYTAGGLVQGISAAYLTRIAGLSLIEYFQTQDFNPEQGFNLEKLTSIIKTIFEQNQRTAFVQSFVTSAVNKLKLVQIKSI</sequence>
<keyword evidence="7" id="KW-1185">Reference proteome</keyword>
<dbReference type="STRING" id="1925591.BI308_15975"/>
<evidence type="ECO:0000256" key="4">
    <source>
        <dbReference type="ARBA" id="ARBA00023136"/>
    </source>
</evidence>
<evidence type="ECO:0000313" key="6">
    <source>
        <dbReference type="EMBL" id="OJJ24509.1"/>
    </source>
</evidence>
<comment type="caution">
    <text evidence="6">The sequence shown here is derived from an EMBL/GenBank/DDBJ whole genome shotgun (WGS) entry which is preliminary data.</text>
</comment>
<dbReference type="GO" id="GO:0002098">
    <property type="term" value="P:tRNA wobble uridine modification"/>
    <property type="evidence" value="ECO:0007669"/>
    <property type="project" value="TreeGrafter"/>
</dbReference>
<dbReference type="GO" id="GO:0005829">
    <property type="term" value="C:cytosol"/>
    <property type="evidence" value="ECO:0007669"/>
    <property type="project" value="TreeGrafter"/>
</dbReference>
<dbReference type="PANTHER" id="PTHR42714">
    <property type="entry name" value="TRNA MODIFICATION GTPASE GTPBP3"/>
    <property type="match status" value="1"/>
</dbReference>
<dbReference type="Gene3D" id="3.40.50.300">
    <property type="entry name" value="P-loop containing nucleotide triphosphate hydrolases"/>
    <property type="match status" value="1"/>
</dbReference>
<evidence type="ECO:0000313" key="7">
    <source>
        <dbReference type="Proteomes" id="UP000183940"/>
    </source>
</evidence>
<dbReference type="GO" id="GO:0016020">
    <property type="term" value="C:membrane"/>
    <property type="evidence" value="ECO:0007669"/>
    <property type="project" value="UniProtKB-SubCell"/>
</dbReference>
<keyword evidence="3" id="KW-1133">Transmembrane helix</keyword>
<protein>
    <recommendedName>
        <fullName evidence="8">G domain-containing protein</fullName>
    </recommendedName>
</protein>
<dbReference type="InterPro" id="IPR027417">
    <property type="entry name" value="P-loop_NTPase"/>
</dbReference>
<dbReference type="InterPro" id="IPR021147">
    <property type="entry name" value="DUF697"/>
</dbReference>
<evidence type="ECO:0000256" key="1">
    <source>
        <dbReference type="ARBA" id="ARBA00004141"/>
    </source>
</evidence>